<keyword evidence="7 14" id="KW-0418">Kinase</keyword>
<dbReference type="CDD" id="cd00082">
    <property type="entry name" value="HisKA"/>
    <property type="match status" value="1"/>
</dbReference>
<evidence type="ECO:0000256" key="7">
    <source>
        <dbReference type="ARBA" id="ARBA00022777"/>
    </source>
</evidence>
<dbReference type="Proteomes" id="UP000218785">
    <property type="component" value="Chromosome"/>
</dbReference>
<dbReference type="SMART" id="SM00387">
    <property type="entry name" value="HATPase_c"/>
    <property type="match status" value="1"/>
</dbReference>
<gene>
    <name evidence="14" type="ORF">NIES37_63260</name>
</gene>
<protein>
    <recommendedName>
        <fullName evidence="3">histidine kinase</fullName>
        <ecNumber evidence="3">2.7.13.3</ecNumber>
    </recommendedName>
</protein>
<dbReference type="GO" id="GO:0005524">
    <property type="term" value="F:ATP binding"/>
    <property type="evidence" value="ECO:0007669"/>
    <property type="project" value="UniProtKB-KW"/>
</dbReference>
<evidence type="ECO:0000256" key="9">
    <source>
        <dbReference type="ARBA" id="ARBA00023012"/>
    </source>
</evidence>
<feature type="domain" description="Phytochrome chromophore attachment site" evidence="12">
    <location>
        <begin position="508"/>
        <end position="547"/>
    </location>
</feature>
<dbReference type="SUPFAM" id="SSF55781">
    <property type="entry name" value="GAF domain-like"/>
    <property type="match status" value="4"/>
</dbReference>
<dbReference type="PANTHER" id="PTHR43065:SF10">
    <property type="entry name" value="PEROXIDE STRESS-ACTIVATED HISTIDINE KINASE MAK3"/>
    <property type="match status" value="1"/>
</dbReference>
<dbReference type="PANTHER" id="PTHR43065">
    <property type="entry name" value="SENSOR HISTIDINE KINASE"/>
    <property type="match status" value="1"/>
</dbReference>
<dbReference type="PROSITE" id="PS50046">
    <property type="entry name" value="PHYTOCHROME_2"/>
    <property type="match status" value="5"/>
</dbReference>
<dbReference type="KEGG" id="ttq:NIES37_63260"/>
<evidence type="ECO:0000256" key="3">
    <source>
        <dbReference type="ARBA" id="ARBA00012438"/>
    </source>
</evidence>
<feature type="coiled-coil region" evidence="10">
    <location>
        <begin position="555"/>
        <end position="582"/>
    </location>
</feature>
<proteinExistence type="inferred from homology"/>
<dbReference type="InterPro" id="IPR003018">
    <property type="entry name" value="GAF"/>
</dbReference>
<dbReference type="InterPro" id="IPR029016">
    <property type="entry name" value="GAF-like_dom_sf"/>
</dbReference>
<dbReference type="SMART" id="SM00065">
    <property type="entry name" value="GAF"/>
    <property type="match status" value="4"/>
</dbReference>
<reference evidence="14 15" key="1">
    <citation type="submission" date="2017-06" db="EMBL/GenBank/DDBJ databases">
        <title>Genome sequencing of cyanobaciteial culture collection at National Institute for Environmental Studies (NIES).</title>
        <authorList>
            <person name="Hirose Y."/>
            <person name="Shimura Y."/>
            <person name="Fujisawa T."/>
            <person name="Nakamura Y."/>
            <person name="Kawachi M."/>
        </authorList>
    </citation>
    <scope>NUCLEOTIDE SEQUENCE [LARGE SCALE GENOMIC DNA]</scope>
    <source>
        <strain evidence="14 15">NIES-37</strain>
    </source>
</reference>
<dbReference type="Gene3D" id="3.30.565.10">
    <property type="entry name" value="Histidine kinase-like ATPase, C-terminal domain"/>
    <property type="match status" value="1"/>
</dbReference>
<evidence type="ECO:0000259" key="12">
    <source>
        <dbReference type="PROSITE" id="PS50046"/>
    </source>
</evidence>
<keyword evidence="10" id="KW-0175">Coiled coil</keyword>
<dbReference type="SMART" id="SM00388">
    <property type="entry name" value="HisKA"/>
    <property type="match status" value="1"/>
</dbReference>
<feature type="coiled-coil region" evidence="10">
    <location>
        <begin position="746"/>
        <end position="773"/>
    </location>
</feature>
<dbReference type="InterPro" id="IPR003594">
    <property type="entry name" value="HATPase_dom"/>
</dbReference>
<evidence type="ECO:0000259" key="13">
    <source>
        <dbReference type="PROSITE" id="PS50109"/>
    </source>
</evidence>
<dbReference type="InterPro" id="IPR003661">
    <property type="entry name" value="HisK_dim/P_dom"/>
</dbReference>
<feature type="compositionally biased region" description="Polar residues" evidence="11">
    <location>
        <begin position="1"/>
        <end position="16"/>
    </location>
</feature>
<dbReference type="PRINTS" id="PR00344">
    <property type="entry name" value="BCTRLSENSOR"/>
</dbReference>
<keyword evidence="9" id="KW-0902">Two-component regulatory system</keyword>
<dbReference type="SUPFAM" id="SSF47384">
    <property type="entry name" value="Homodimeric domain of signal transducing histidine kinase"/>
    <property type="match status" value="1"/>
</dbReference>
<feature type="domain" description="Phytochrome chromophore attachment site" evidence="12">
    <location>
        <begin position="48"/>
        <end position="186"/>
    </location>
</feature>
<keyword evidence="5" id="KW-0808">Transferase</keyword>
<dbReference type="Pfam" id="PF01590">
    <property type="entry name" value="GAF"/>
    <property type="match status" value="4"/>
</dbReference>
<evidence type="ECO:0000256" key="11">
    <source>
        <dbReference type="SAM" id="MobiDB-lite"/>
    </source>
</evidence>
<dbReference type="GO" id="GO:0000155">
    <property type="term" value="F:phosphorelay sensor kinase activity"/>
    <property type="evidence" value="ECO:0007669"/>
    <property type="project" value="InterPro"/>
</dbReference>
<accession>A0A1Z4N9B8</accession>
<evidence type="ECO:0000313" key="14">
    <source>
        <dbReference type="EMBL" id="BAZ02314.1"/>
    </source>
</evidence>
<sequence length="1042" mass="118630">MENSFSLQSSNPNTEQEAYPPDQRYSLYQGDQHRALSKVIARIRESLDIETIFKTTVKEVRQLLNSDRVGVFRFYPDLGWEGEFIYEDVAAEWSSALKAKLRDQCFATEFAGLYQQGRINVLHDIYQANISDCHIKLLERFQVRANIAVPLMKGKDLWGLLCIHQCSQPRQWQASEVEFAQLIAEHLGVALLQADYLEQVKIQSTQLAQATARAKVAEWQKTIAITVEKIRQFLDLKSIFHASTDELRKLLNADRVAIYRFNPDWSGEFVFESVAAGWTSLIEEQSQRPELGENVSECSVKDLAEIPLVDTYLQDTEGGRFTRGEVYRICNDIYQADFSECYIKVLESYQAKAYVIIAIYHGKKLWGLLAVYQNDSSRDWQEDEVYLLTQVGTQLGVALQQAEFLEQSQNQAAELTKAAERQRALANTVEKIRQSLDLDTIFKTTTQEVRGLLQVERVSIYRFNPDWSGEFVADSIVDGWTRIIQPQSATEQALLPGTPPGKYARHEIFVPISQGEKLWGLLVAYQNSQARYWQNEEINLLAQVGVQLGVAIQQAETLKQVQIQAQQLAQAAERERKATEREKALAATVKKMRQSLNLDTIFATTTQEVQRLLELDRATIYRFKEDHNIEFVSESLANNGTVNRQVVPLIIRDYFQQIQGRDYQNSKILAIKDIYNTEDYTNHISLLHPVVARAYMIVPIFQGEEIWGLLAVYQNSKSRDWQEDEIDLLVHIANQLGVGIQQAELLEQTQRQKEELTQTLTELQRTQTQLIQSEKMAALGQVVAGVAHEINNPINFIYGNISHVTEYTENLLKLLQIYQKNYPNPKAEVKQQAAEIDVEFIAKDLPKILSSMTTGAERISELVLSLRTFSRLDEADMKPVNIHEGIDSTLMILQHRLKLQADGSGIEVVKKYSQLPPVECYAAEMNQVFMNILSNAIDALENAAKVKKTIDHPQIHIYTELVDENSIQIRIVDNGCGIPESMRSRIFDPFFTTKEPGKGTGVGLYISYQIVVEKHGGQIQCFSEPDEGSEFLIQIPIKRAVS</sequence>
<feature type="domain" description="Phytochrome chromophore attachment site" evidence="12">
    <location>
        <begin position="597"/>
        <end position="735"/>
    </location>
</feature>
<feature type="domain" description="Histidine kinase" evidence="13">
    <location>
        <begin position="785"/>
        <end position="1039"/>
    </location>
</feature>
<keyword evidence="6" id="KW-0547">Nucleotide-binding</keyword>
<evidence type="ECO:0000256" key="8">
    <source>
        <dbReference type="ARBA" id="ARBA00022840"/>
    </source>
</evidence>
<keyword evidence="4" id="KW-0597">Phosphoprotein</keyword>
<dbReference type="Gene3D" id="3.30.450.40">
    <property type="match status" value="5"/>
</dbReference>
<dbReference type="EC" id="2.7.13.3" evidence="3"/>
<keyword evidence="15" id="KW-1185">Reference proteome</keyword>
<dbReference type="InterPro" id="IPR036890">
    <property type="entry name" value="HATPase_C_sf"/>
</dbReference>
<dbReference type="Gene3D" id="1.10.287.130">
    <property type="match status" value="1"/>
</dbReference>
<evidence type="ECO:0000256" key="1">
    <source>
        <dbReference type="ARBA" id="ARBA00000085"/>
    </source>
</evidence>
<dbReference type="InterPro" id="IPR016132">
    <property type="entry name" value="Phyto_chromo_attachment"/>
</dbReference>
<evidence type="ECO:0000256" key="2">
    <source>
        <dbReference type="ARBA" id="ARBA00006402"/>
    </source>
</evidence>
<dbReference type="RefSeq" id="WP_096582447.1">
    <property type="nucleotide sequence ID" value="NZ_CAWNJS010000001.1"/>
</dbReference>
<dbReference type="PROSITE" id="PS50109">
    <property type="entry name" value="HIS_KIN"/>
    <property type="match status" value="1"/>
</dbReference>
<feature type="region of interest" description="Disordered" evidence="11">
    <location>
        <begin position="1"/>
        <end position="21"/>
    </location>
</feature>
<dbReference type="InterPro" id="IPR005467">
    <property type="entry name" value="His_kinase_dom"/>
</dbReference>
<name>A0A1Z4N9B8_9CYAN</name>
<comment type="catalytic activity">
    <reaction evidence="1">
        <text>ATP + protein L-histidine = ADP + protein N-phospho-L-histidine.</text>
        <dbReference type="EC" id="2.7.13.3"/>
    </reaction>
</comment>
<evidence type="ECO:0000256" key="5">
    <source>
        <dbReference type="ARBA" id="ARBA00022679"/>
    </source>
</evidence>
<organism evidence="14 15">
    <name type="scientific">Tolypothrix tenuis PCC 7101</name>
    <dbReference type="NCBI Taxonomy" id="231146"/>
    <lineage>
        <taxon>Bacteria</taxon>
        <taxon>Bacillati</taxon>
        <taxon>Cyanobacteriota</taxon>
        <taxon>Cyanophyceae</taxon>
        <taxon>Nostocales</taxon>
        <taxon>Tolypothrichaceae</taxon>
        <taxon>Tolypothrix</taxon>
    </lineage>
</organism>
<feature type="domain" description="Phytochrome chromophore attachment site" evidence="12">
    <location>
        <begin position="437"/>
        <end position="489"/>
    </location>
</feature>
<evidence type="ECO:0000256" key="4">
    <source>
        <dbReference type="ARBA" id="ARBA00022553"/>
    </source>
</evidence>
<dbReference type="AlphaFoldDB" id="A0A1Z4N9B8"/>
<evidence type="ECO:0000313" key="15">
    <source>
        <dbReference type="Proteomes" id="UP000218785"/>
    </source>
</evidence>
<evidence type="ECO:0000256" key="10">
    <source>
        <dbReference type="SAM" id="Coils"/>
    </source>
</evidence>
<dbReference type="InterPro" id="IPR036097">
    <property type="entry name" value="HisK_dim/P_sf"/>
</dbReference>
<keyword evidence="8" id="KW-0067">ATP-binding</keyword>
<dbReference type="EMBL" id="AP018248">
    <property type="protein sequence ID" value="BAZ02314.1"/>
    <property type="molecule type" value="Genomic_DNA"/>
</dbReference>
<dbReference type="Pfam" id="PF02518">
    <property type="entry name" value="HATPase_c"/>
    <property type="match status" value="1"/>
</dbReference>
<feature type="domain" description="Phytochrome chromophore attachment site" evidence="12">
    <location>
        <begin position="235"/>
        <end position="394"/>
    </location>
</feature>
<comment type="similarity">
    <text evidence="2">In the N-terminal section; belongs to the phytochrome family.</text>
</comment>
<dbReference type="SUPFAM" id="SSF55874">
    <property type="entry name" value="ATPase domain of HSP90 chaperone/DNA topoisomerase II/histidine kinase"/>
    <property type="match status" value="1"/>
</dbReference>
<evidence type="ECO:0000256" key="6">
    <source>
        <dbReference type="ARBA" id="ARBA00022741"/>
    </source>
</evidence>
<dbReference type="InterPro" id="IPR004358">
    <property type="entry name" value="Sig_transdc_His_kin-like_C"/>
</dbReference>